<protein>
    <submittedName>
        <fullName evidence="1">Uncharacterized protein</fullName>
    </submittedName>
</protein>
<organism evidence="1 2">
    <name type="scientific">Glonium stellatum</name>
    <dbReference type="NCBI Taxonomy" id="574774"/>
    <lineage>
        <taxon>Eukaryota</taxon>
        <taxon>Fungi</taxon>
        <taxon>Dikarya</taxon>
        <taxon>Ascomycota</taxon>
        <taxon>Pezizomycotina</taxon>
        <taxon>Dothideomycetes</taxon>
        <taxon>Pleosporomycetidae</taxon>
        <taxon>Gloniales</taxon>
        <taxon>Gloniaceae</taxon>
        <taxon>Glonium</taxon>
    </lineage>
</organism>
<dbReference type="SUPFAM" id="SSF53335">
    <property type="entry name" value="S-adenosyl-L-methionine-dependent methyltransferases"/>
    <property type="match status" value="1"/>
</dbReference>
<dbReference type="InterPro" id="IPR029063">
    <property type="entry name" value="SAM-dependent_MTases_sf"/>
</dbReference>
<dbReference type="Proteomes" id="UP000250140">
    <property type="component" value="Unassembled WGS sequence"/>
</dbReference>
<dbReference type="OrthoDB" id="2410195at2759"/>
<reference evidence="1 2" key="1">
    <citation type="journal article" date="2016" name="Nat. Commun.">
        <title>Ectomycorrhizal ecology is imprinted in the genome of the dominant symbiotic fungus Cenococcum geophilum.</title>
        <authorList>
            <consortium name="DOE Joint Genome Institute"/>
            <person name="Peter M."/>
            <person name="Kohler A."/>
            <person name="Ohm R.A."/>
            <person name="Kuo A."/>
            <person name="Krutzmann J."/>
            <person name="Morin E."/>
            <person name="Arend M."/>
            <person name="Barry K.W."/>
            <person name="Binder M."/>
            <person name="Choi C."/>
            <person name="Clum A."/>
            <person name="Copeland A."/>
            <person name="Grisel N."/>
            <person name="Haridas S."/>
            <person name="Kipfer T."/>
            <person name="LaButti K."/>
            <person name="Lindquist E."/>
            <person name="Lipzen A."/>
            <person name="Maire R."/>
            <person name="Meier B."/>
            <person name="Mihaltcheva S."/>
            <person name="Molinier V."/>
            <person name="Murat C."/>
            <person name="Poggeler S."/>
            <person name="Quandt C.A."/>
            <person name="Sperisen C."/>
            <person name="Tritt A."/>
            <person name="Tisserant E."/>
            <person name="Crous P.W."/>
            <person name="Henrissat B."/>
            <person name="Nehls U."/>
            <person name="Egli S."/>
            <person name="Spatafora J.W."/>
            <person name="Grigoriev I.V."/>
            <person name="Martin F.M."/>
        </authorList>
    </citation>
    <scope>NUCLEOTIDE SEQUENCE [LARGE SCALE GENOMIC DNA]</scope>
    <source>
        <strain evidence="1 2">CBS 207.34</strain>
    </source>
</reference>
<accession>A0A8E2FE99</accession>
<proteinExistence type="predicted"/>
<evidence type="ECO:0000313" key="2">
    <source>
        <dbReference type="Proteomes" id="UP000250140"/>
    </source>
</evidence>
<dbReference type="PROSITE" id="PS51683">
    <property type="entry name" value="SAM_OMT_II"/>
    <property type="match status" value="1"/>
</dbReference>
<keyword evidence="2" id="KW-1185">Reference proteome</keyword>
<name>A0A8E2FE99_9PEZI</name>
<dbReference type="GO" id="GO:0008168">
    <property type="term" value="F:methyltransferase activity"/>
    <property type="evidence" value="ECO:0007669"/>
    <property type="project" value="InterPro"/>
</dbReference>
<dbReference type="Gene3D" id="3.40.50.150">
    <property type="entry name" value="Vaccinia Virus protein VP39"/>
    <property type="match status" value="1"/>
</dbReference>
<dbReference type="AlphaFoldDB" id="A0A8E2FE99"/>
<dbReference type="EMBL" id="KV748455">
    <property type="protein sequence ID" value="OCL15368.1"/>
    <property type="molecule type" value="Genomic_DNA"/>
</dbReference>
<gene>
    <name evidence="1" type="ORF">AOQ84DRAFT_404263</name>
</gene>
<evidence type="ECO:0000313" key="1">
    <source>
        <dbReference type="EMBL" id="OCL15368.1"/>
    </source>
</evidence>
<sequence length="64" mass="7293">MIPGYSKILVNDIFLSEKTYPMQSAGPDWLMMITFSGIKRTEAQWQKLLDEAGLGATEVWYPPK</sequence>
<dbReference type="InterPro" id="IPR016461">
    <property type="entry name" value="COMT-like"/>
</dbReference>